<dbReference type="AlphaFoldDB" id="A0A498S968"/>
<organism evidence="2 3">
    <name type="scientific">Acanthocheilonema viteae</name>
    <name type="common">Filarial nematode worm</name>
    <name type="synonym">Dipetalonema viteae</name>
    <dbReference type="NCBI Taxonomy" id="6277"/>
    <lineage>
        <taxon>Eukaryota</taxon>
        <taxon>Metazoa</taxon>
        <taxon>Ecdysozoa</taxon>
        <taxon>Nematoda</taxon>
        <taxon>Chromadorea</taxon>
        <taxon>Rhabditida</taxon>
        <taxon>Spirurina</taxon>
        <taxon>Spiruromorpha</taxon>
        <taxon>Filarioidea</taxon>
        <taxon>Onchocercidae</taxon>
        <taxon>Acanthocheilonema</taxon>
    </lineage>
</organism>
<protein>
    <submittedName>
        <fullName evidence="2">Uncharacterized protein</fullName>
    </submittedName>
</protein>
<keyword evidence="3" id="KW-1185">Reference proteome</keyword>
<gene>
    <name evidence="2" type="ORF">NAV_LOCUS26</name>
</gene>
<feature type="transmembrane region" description="Helical" evidence="1">
    <location>
        <begin position="66"/>
        <end position="95"/>
    </location>
</feature>
<evidence type="ECO:0000313" key="3">
    <source>
        <dbReference type="Proteomes" id="UP000276991"/>
    </source>
</evidence>
<accession>A0A498S968</accession>
<name>A0A498S968_ACAVI</name>
<reference evidence="2 3" key="1">
    <citation type="submission" date="2018-08" db="EMBL/GenBank/DDBJ databases">
        <authorList>
            <person name="Laetsch R D."/>
            <person name="Stevens L."/>
            <person name="Kumar S."/>
            <person name="Blaxter L. M."/>
        </authorList>
    </citation>
    <scope>NUCLEOTIDE SEQUENCE [LARGE SCALE GENOMIC DNA]</scope>
</reference>
<keyword evidence="1" id="KW-1133">Transmembrane helix</keyword>
<evidence type="ECO:0000313" key="2">
    <source>
        <dbReference type="EMBL" id="VBB25196.1"/>
    </source>
</evidence>
<dbReference type="EMBL" id="UPTC01000001">
    <property type="protein sequence ID" value="VBB25196.1"/>
    <property type="molecule type" value="Genomic_DNA"/>
</dbReference>
<dbReference type="OrthoDB" id="15743at2759"/>
<proteinExistence type="predicted"/>
<keyword evidence="1" id="KW-0472">Membrane</keyword>
<dbReference type="Gene3D" id="1.20.5.220">
    <property type="match status" value="1"/>
</dbReference>
<sequence length="128" mass="14094">MAKAKTVRGQVFDSLAKKNPWLISHWKVNFTCSTRSITSQTSANHEVLFSPGRLALNGDDLVGNDITMIIILLFIGGRLPTYGAFGVGAVLAVIYMTNWETVGRRIPLWKYHFEPIAAEESNSTNAAP</sequence>
<dbReference type="Proteomes" id="UP000276991">
    <property type="component" value="Unassembled WGS sequence"/>
</dbReference>
<keyword evidence="1" id="KW-0812">Transmembrane</keyword>
<evidence type="ECO:0000256" key="1">
    <source>
        <dbReference type="SAM" id="Phobius"/>
    </source>
</evidence>